<keyword evidence="6" id="KW-0812">Transmembrane</keyword>
<dbReference type="SMART" id="SM01117">
    <property type="entry name" value="Cyt-b5"/>
    <property type="match status" value="1"/>
</dbReference>
<keyword evidence="3" id="KW-0408">Iron</keyword>
<evidence type="ECO:0000256" key="5">
    <source>
        <dbReference type="SAM" id="MobiDB-lite"/>
    </source>
</evidence>
<evidence type="ECO:0000256" key="4">
    <source>
        <dbReference type="ARBA" id="ARBA00038168"/>
    </source>
</evidence>
<comment type="similarity">
    <text evidence="4">Belongs to the cytochrome b5 family.</text>
</comment>
<dbReference type="GO" id="GO:0020037">
    <property type="term" value="F:heme binding"/>
    <property type="evidence" value="ECO:0007669"/>
    <property type="project" value="TreeGrafter"/>
</dbReference>
<feature type="transmembrane region" description="Helical" evidence="6">
    <location>
        <begin position="109"/>
        <end position="132"/>
    </location>
</feature>
<dbReference type="InterPro" id="IPR036400">
    <property type="entry name" value="Cyt_B5-like_heme/steroid_sf"/>
</dbReference>
<evidence type="ECO:0000313" key="12">
    <source>
        <dbReference type="EMBL" id="CAB4965812.1"/>
    </source>
</evidence>
<keyword evidence="2" id="KW-0479">Metal-binding</keyword>
<keyword evidence="6" id="KW-0472">Membrane</keyword>
<keyword evidence="6" id="KW-1133">Transmembrane helix</keyword>
<dbReference type="AlphaFoldDB" id="A0A6J6CXS6"/>
<dbReference type="PROSITE" id="PS50255">
    <property type="entry name" value="CYTOCHROME_B5_2"/>
    <property type="match status" value="1"/>
</dbReference>
<dbReference type="InterPro" id="IPR050668">
    <property type="entry name" value="Cytochrome_b5"/>
</dbReference>
<evidence type="ECO:0000313" key="11">
    <source>
        <dbReference type="EMBL" id="CAB4641743.1"/>
    </source>
</evidence>
<dbReference type="Pfam" id="PF09990">
    <property type="entry name" value="DUF2231"/>
    <property type="match status" value="1"/>
</dbReference>
<evidence type="ECO:0000256" key="1">
    <source>
        <dbReference type="ARBA" id="ARBA00022617"/>
    </source>
</evidence>
<evidence type="ECO:0000259" key="7">
    <source>
        <dbReference type="PROSITE" id="PS50255"/>
    </source>
</evidence>
<dbReference type="EMBL" id="CAEZWC010000007">
    <property type="protein sequence ID" value="CAB4641743.1"/>
    <property type="molecule type" value="Genomic_DNA"/>
</dbReference>
<dbReference type="InterPro" id="IPR019251">
    <property type="entry name" value="DUF2231_TM"/>
</dbReference>
<feature type="transmembrane region" description="Helical" evidence="6">
    <location>
        <begin position="6"/>
        <end position="30"/>
    </location>
</feature>
<dbReference type="PANTHER" id="PTHR19359">
    <property type="entry name" value="CYTOCHROME B5"/>
    <property type="match status" value="1"/>
</dbReference>
<name>A0A6J6CXS6_9ZZZZ</name>
<dbReference type="EMBL" id="CAEZTE010000007">
    <property type="protein sequence ID" value="CAB4556390.1"/>
    <property type="molecule type" value="Genomic_DNA"/>
</dbReference>
<evidence type="ECO:0000256" key="6">
    <source>
        <dbReference type="SAM" id="Phobius"/>
    </source>
</evidence>
<reference evidence="9" key="1">
    <citation type="submission" date="2020-05" db="EMBL/GenBank/DDBJ databases">
        <authorList>
            <person name="Chiriac C."/>
            <person name="Salcher M."/>
            <person name="Ghai R."/>
            <person name="Kavagutti S V."/>
        </authorList>
    </citation>
    <scope>NUCLEOTIDE SEQUENCE</scope>
</reference>
<dbReference type="GO" id="GO:0016020">
    <property type="term" value="C:membrane"/>
    <property type="evidence" value="ECO:0007669"/>
    <property type="project" value="TreeGrafter"/>
</dbReference>
<protein>
    <submittedName>
        <fullName evidence="9">Unannotated protein</fullName>
    </submittedName>
</protein>
<evidence type="ECO:0000313" key="9">
    <source>
        <dbReference type="EMBL" id="CAB4556390.1"/>
    </source>
</evidence>
<organism evidence="9">
    <name type="scientific">freshwater metagenome</name>
    <dbReference type="NCBI Taxonomy" id="449393"/>
    <lineage>
        <taxon>unclassified sequences</taxon>
        <taxon>metagenomes</taxon>
        <taxon>ecological metagenomes</taxon>
    </lineage>
</organism>
<dbReference type="EMBL" id="CAEZVA010000060">
    <property type="protein sequence ID" value="CAB4617966.1"/>
    <property type="molecule type" value="Genomic_DNA"/>
</dbReference>
<dbReference type="Gene3D" id="3.10.120.10">
    <property type="entry name" value="Cytochrome b5-like heme/steroid binding domain"/>
    <property type="match status" value="1"/>
</dbReference>
<dbReference type="EMBL" id="CAFBNV010000060">
    <property type="protein sequence ID" value="CAB4965812.1"/>
    <property type="molecule type" value="Genomic_DNA"/>
</dbReference>
<gene>
    <name evidence="8" type="ORF">UFOPK1508_00498</name>
    <name evidence="9" type="ORF">UFOPK1599_00237</name>
    <name evidence="10" type="ORF">UFOPK1894_00751</name>
    <name evidence="11" type="ORF">UFOPK2179_00182</name>
    <name evidence="12" type="ORF">UFOPK3883_00759</name>
</gene>
<dbReference type="InterPro" id="IPR001199">
    <property type="entry name" value="Cyt_B5-like_heme/steroid-bd"/>
</dbReference>
<sequence>MGLPLHPLIIHAVVVLVPLSALGVIFLLVFPRFAPTFSPLILILLIASTVAGFIAENSGQSLSNRVGYPGDHAEQGERLAKLILLFTLLYITWFVIYRKSIKFKAADKLLKRGLSVLLLLTAIASTTLTFIVGHSGAKASWEDRIKASDSKRLSDLPEQDQALVDQNLSAGVIKLSISEVKKHNSRDDCWSIVSGKVYNLTSYVQQHPGGIELISSICGIDGSAAFSNQHGSSAKPNNVLTGLLLGSLGAEITKQKSTTIIDPPKSNYGSKAEDEDESESEDGDRD</sequence>
<keyword evidence="1" id="KW-0349">Heme</keyword>
<dbReference type="GO" id="GO:0046872">
    <property type="term" value="F:metal ion binding"/>
    <property type="evidence" value="ECO:0007669"/>
    <property type="project" value="UniProtKB-KW"/>
</dbReference>
<dbReference type="PANTHER" id="PTHR19359:SF95">
    <property type="entry name" value="CYTOCHROME B5 TYPE B"/>
    <property type="match status" value="1"/>
</dbReference>
<evidence type="ECO:0000313" key="10">
    <source>
        <dbReference type="EMBL" id="CAB4617966.1"/>
    </source>
</evidence>
<evidence type="ECO:0000256" key="3">
    <source>
        <dbReference type="ARBA" id="ARBA00023004"/>
    </source>
</evidence>
<evidence type="ECO:0000256" key="2">
    <source>
        <dbReference type="ARBA" id="ARBA00022723"/>
    </source>
</evidence>
<evidence type="ECO:0000313" key="8">
    <source>
        <dbReference type="EMBL" id="CAB4552016.1"/>
    </source>
</evidence>
<feature type="region of interest" description="Disordered" evidence="5">
    <location>
        <begin position="255"/>
        <end position="286"/>
    </location>
</feature>
<dbReference type="SUPFAM" id="SSF55856">
    <property type="entry name" value="Cytochrome b5-like heme/steroid binding domain"/>
    <property type="match status" value="1"/>
</dbReference>
<dbReference type="Pfam" id="PF00173">
    <property type="entry name" value="Cyt-b5"/>
    <property type="match status" value="1"/>
</dbReference>
<feature type="transmembrane region" description="Helical" evidence="6">
    <location>
        <begin position="37"/>
        <end position="55"/>
    </location>
</feature>
<feature type="domain" description="Cytochrome b5 heme-binding" evidence="7">
    <location>
        <begin position="172"/>
        <end position="249"/>
    </location>
</feature>
<proteinExistence type="inferred from homology"/>
<feature type="transmembrane region" description="Helical" evidence="6">
    <location>
        <begin position="79"/>
        <end position="97"/>
    </location>
</feature>
<feature type="compositionally biased region" description="Acidic residues" evidence="5">
    <location>
        <begin position="273"/>
        <end position="286"/>
    </location>
</feature>
<dbReference type="EMBL" id="CAEZSW010000044">
    <property type="protein sequence ID" value="CAB4552016.1"/>
    <property type="molecule type" value="Genomic_DNA"/>
</dbReference>
<accession>A0A6J6CXS6</accession>